<dbReference type="InterPro" id="IPR000792">
    <property type="entry name" value="Tscrpt_reg_LuxR_C"/>
</dbReference>
<evidence type="ECO:0000256" key="3">
    <source>
        <dbReference type="ARBA" id="ARBA00023163"/>
    </source>
</evidence>
<reference evidence="5 6" key="1">
    <citation type="submission" date="2022-12" db="EMBL/GenBank/DDBJ databases">
        <title>Dasania phycosphaerae sp. nov., isolated from particulate material of the south coast of Korea.</title>
        <authorList>
            <person name="Jiang Y."/>
        </authorList>
    </citation>
    <scope>NUCLEOTIDE SEQUENCE [LARGE SCALE GENOMIC DNA]</scope>
    <source>
        <strain evidence="5 6">GY-19</strain>
    </source>
</reference>
<evidence type="ECO:0000313" key="5">
    <source>
        <dbReference type="EMBL" id="MCZ0865288.1"/>
    </source>
</evidence>
<protein>
    <submittedName>
        <fullName evidence="5">Helix-turn-helix transcriptional regulator</fullName>
    </submittedName>
</protein>
<comment type="caution">
    <text evidence="5">The sequence shown here is derived from an EMBL/GenBank/DDBJ whole genome shotgun (WGS) entry which is preliminary data.</text>
</comment>
<proteinExistence type="predicted"/>
<keyword evidence="3" id="KW-0804">Transcription</keyword>
<dbReference type="GO" id="GO:0006355">
    <property type="term" value="P:regulation of DNA-templated transcription"/>
    <property type="evidence" value="ECO:0007669"/>
    <property type="project" value="InterPro"/>
</dbReference>
<dbReference type="SUPFAM" id="SSF46894">
    <property type="entry name" value="C-terminal effector domain of the bipartite response regulators"/>
    <property type="match status" value="1"/>
</dbReference>
<evidence type="ECO:0000313" key="6">
    <source>
        <dbReference type="Proteomes" id="UP001069090"/>
    </source>
</evidence>
<dbReference type="Gene3D" id="1.10.10.10">
    <property type="entry name" value="Winged helix-like DNA-binding domain superfamily/Winged helix DNA-binding domain"/>
    <property type="match status" value="1"/>
</dbReference>
<dbReference type="RefSeq" id="WP_258331435.1">
    <property type="nucleotide sequence ID" value="NZ_JAPTGG010000006.1"/>
</dbReference>
<evidence type="ECO:0000259" key="4">
    <source>
        <dbReference type="PROSITE" id="PS50043"/>
    </source>
</evidence>
<accession>A0A9J6RM75</accession>
<keyword evidence="6" id="KW-1185">Reference proteome</keyword>
<evidence type="ECO:0000256" key="1">
    <source>
        <dbReference type="ARBA" id="ARBA00023015"/>
    </source>
</evidence>
<dbReference type="InterPro" id="IPR036388">
    <property type="entry name" value="WH-like_DNA-bd_sf"/>
</dbReference>
<dbReference type="GO" id="GO:0003677">
    <property type="term" value="F:DNA binding"/>
    <property type="evidence" value="ECO:0007669"/>
    <property type="project" value="UniProtKB-KW"/>
</dbReference>
<dbReference type="InterPro" id="IPR016032">
    <property type="entry name" value="Sig_transdc_resp-reg_C-effctor"/>
</dbReference>
<dbReference type="PROSITE" id="PS50043">
    <property type="entry name" value="HTH_LUXR_2"/>
    <property type="match status" value="1"/>
</dbReference>
<dbReference type="Pfam" id="PF00196">
    <property type="entry name" value="GerE"/>
    <property type="match status" value="1"/>
</dbReference>
<feature type="domain" description="HTH luxR-type" evidence="4">
    <location>
        <begin position="201"/>
        <end position="266"/>
    </location>
</feature>
<keyword evidence="1" id="KW-0805">Transcription regulation</keyword>
<dbReference type="PANTHER" id="PTHR44688:SF16">
    <property type="entry name" value="DNA-BINDING TRANSCRIPTIONAL ACTIVATOR DEVR_DOSR"/>
    <property type="match status" value="1"/>
</dbReference>
<dbReference type="SMART" id="SM00421">
    <property type="entry name" value="HTH_LUXR"/>
    <property type="match status" value="1"/>
</dbReference>
<gene>
    <name evidence="5" type="ORF">O0V09_08760</name>
</gene>
<dbReference type="PANTHER" id="PTHR44688">
    <property type="entry name" value="DNA-BINDING TRANSCRIPTIONAL ACTIVATOR DEVR_DOSR"/>
    <property type="match status" value="1"/>
</dbReference>
<evidence type="ECO:0000256" key="2">
    <source>
        <dbReference type="ARBA" id="ARBA00023125"/>
    </source>
</evidence>
<name>A0A9J6RM75_9GAMM</name>
<keyword evidence="2" id="KW-0238">DNA-binding</keyword>
<dbReference type="EMBL" id="JAPTGG010000006">
    <property type="protein sequence ID" value="MCZ0865288.1"/>
    <property type="molecule type" value="Genomic_DNA"/>
</dbReference>
<dbReference type="Proteomes" id="UP001069090">
    <property type="component" value="Unassembled WGS sequence"/>
</dbReference>
<dbReference type="CDD" id="cd06170">
    <property type="entry name" value="LuxR_C_like"/>
    <property type="match status" value="1"/>
</dbReference>
<sequence>MNNTNSNTTASLFSRFSQHSAELVESVGNSDFPSKLIKMLKALTAANDGTIFLYPDGKMPQVDYFDSPDKGGSINLDIHIKGAFLLDPYYLAGFDKNYGFFSLKELAPSAFKKTEYYNTYFRLSGVHDECGYVLPVGDNSFINISLNKTTSKEKFYKKDLNTLKDLLPFVQSISTKHWGDGSNPAPASHKNLRKPLQSALDCFGNSILTERESQVINKVLRGYSTKAMAEKLSISNETVKLHKKHAYAKLDINSQSELFHLFLDSLMSIDEYKGGDTLSDYL</sequence>
<dbReference type="PRINTS" id="PR00038">
    <property type="entry name" value="HTHLUXR"/>
</dbReference>
<organism evidence="5 6">
    <name type="scientific">Dasania phycosphaerae</name>
    <dbReference type="NCBI Taxonomy" id="2950436"/>
    <lineage>
        <taxon>Bacteria</taxon>
        <taxon>Pseudomonadati</taxon>
        <taxon>Pseudomonadota</taxon>
        <taxon>Gammaproteobacteria</taxon>
        <taxon>Cellvibrionales</taxon>
        <taxon>Spongiibacteraceae</taxon>
        <taxon>Dasania</taxon>
    </lineage>
</organism>
<dbReference type="AlphaFoldDB" id="A0A9J6RM75"/>